<sequence length="587" mass="62226">MADTSAGSSPWDCAAVVRAVTWADRSGRAVHAALGVLRALPGVVDAHIGTPVPDATITVQLTSGGAVSVRCGGEPDPRLAPLVDTVAATLDGVRTDGGVIDFRDAVIAQMPSIVALFTPEGLLRWSNMVHWPDGTPVRYGETTLSAITSLVHPDDQPQLANLIETLHADNRGGQIRHSARVRTPVGWRVLDIDFLDRIDDPAIGGLVAFAHDITALQEAQRAKEVTATRLRQLVDSLEVGVLLQDDDRVVLTINTAAAAMLDLRGDAAELSGQRAEVVRGLRGLPPGHYSGLDELARQCMAEGLVVRRAVVPFGPDRVLEVDFLPIKDDRERLGNLWVLRDVTEQVESQRSLQRRNAELSRLASLKTEFIATVSHELRTPLTTLTSLTPLLTDGQGDRTLALAVDRNVHRMATLVEKLLFLAGLESHSRHLDLAPTPVGPLVAEQIATLSRPAADRSVTVVSGLGADATVLTGDRDLLARMVHHVVAAAIGSSPPSASVHVRSSVGGDDWVLEVIDENPLPGDSGRLFTTMTLGENDGDLIVGSGLGLVLARAIAERHGGAMVLTPSHGGNGGTVIRLELPLAGPAS</sequence>
<dbReference type="SUPFAM" id="SSF55874">
    <property type="entry name" value="ATPase domain of HSP90 chaperone/DNA topoisomerase II/histidine kinase"/>
    <property type="match status" value="1"/>
</dbReference>
<dbReference type="Pfam" id="PF02518">
    <property type="entry name" value="HATPase_c"/>
    <property type="match status" value="1"/>
</dbReference>
<evidence type="ECO:0000256" key="8">
    <source>
        <dbReference type="ARBA" id="ARBA00023012"/>
    </source>
</evidence>
<comment type="subcellular location">
    <subcellularLocation>
        <location evidence="2">Cell membrane</location>
    </subcellularLocation>
</comment>
<proteinExistence type="predicted"/>
<comment type="catalytic activity">
    <reaction evidence="1">
        <text>ATP + protein L-histidine = ADP + protein N-phospho-L-histidine.</text>
        <dbReference type="EC" id="2.7.13.3"/>
    </reaction>
</comment>
<accession>A0A1H9WZ45</accession>
<evidence type="ECO:0000256" key="5">
    <source>
        <dbReference type="ARBA" id="ARBA00022741"/>
    </source>
</evidence>
<evidence type="ECO:0000256" key="2">
    <source>
        <dbReference type="ARBA" id="ARBA00004236"/>
    </source>
</evidence>
<dbReference type="InterPro" id="IPR036890">
    <property type="entry name" value="HATPase_C_sf"/>
</dbReference>
<keyword evidence="5" id="KW-0547">Nucleotide-binding</keyword>
<organism evidence="11 12">
    <name type="scientific">Actinokineospora terrae</name>
    <dbReference type="NCBI Taxonomy" id="155974"/>
    <lineage>
        <taxon>Bacteria</taxon>
        <taxon>Bacillati</taxon>
        <taxon>Actinomycetota</taxon>
        <taxon>Actinomycetes</taxon>
        <taxon>Pseudonocardiales</taxon>
        <taxon>Pseudonocardiaceae</taxon>
        <taxon>Actinokineospora</taxon>
    </lineage>
</organism>
<gene>
    <name evidence="11" type="ORF">SAMN04487818_11244</name>
</gene>
<dbReference type="InterPro" id="IPR005467">
    <property type="entry name" value="His_kinase_dom"/>
</dbReference>
<dbReference type="InterPro" id="IPR003661">
    <property type="entry name" value="HisK_dim/P_dom"/>
</dbReference>
<dbReference type="SMART" id="SM00388">
    <property type="entry name" value="HisKA"/>
    <property type="match status" value="1"/>
</dbReference>
<dbReference type="InterPro" id="IPR035965">
    <property type="entry name" value="PAS-like_dom_sf"/>
</dbReference>
<dbReference type="InterPro" id="IPR003594">
    <property type="entry name" value="HATPase_dom"/>
</dbReference>
<keyword evidence="4" id="KW-0808">Transferase</keyword>
<evidence type="ECO:0000313" key="11">
    <source>
        <dbReference type="EMBL" id="SES39228.1"/>
    </source>
</evidence>
<dbReference type="GO" id="GO:0000156">
    <property type="term" value="F:phosphorelay response regulator activity"/>
    <property type="evidence" value="ECO:0007669"/>
    <property type="project" value="TreeGrafter"/>
</dbReference>
<evidence type="ECO:0000256" key="7">
    <source>
        <dbReference type="ARBA" id="ARBA00022840"/>
    </source>
</evidence>
<dbReference type="GO" id="GO:0000155">
    <property type="term" value="F:phosphorelay sensor kinase activity"/>
    <property type="evidence" value="ECO:0007669"/>
    <property type="project" value="InterPro"/>
</dbReference>
<dbReference type="Gene3D" id="1.10.287.130">
    <property type="match status" value="1"/>
</dbReference>
<dbReference type="GO" id="GO:0005524">
    <property type="term" value="F:ATP binding"/>
    <property type="evidence" value="ECO:0007669"/>
    <property type="project" value="UniProtKB-KW"/>
</dbReference>
<dbReference type="CDD" id="cd00075">
    <property type="entry name" value="HATPase"/>
    <property type="match status" value="1"/>
</dbReference>
<evidence type="ECO:0000256" key="9">
    <source>
        <dbReference type="ARBA" id="ARBA00039401"/>
    </source>
</evidence>
<dbReference type="GO" id="GO:0030295">
    <property type="term" value="F:protein kinase activator activity"/>
    <property type="evidence" value="ECO:0007669"/>
    <property type="project" value="TreeGrafter"/>
</dbReference>
<evidence type="ECO:0000256" key="6">
    <source>
        <dbReference type="ARBA" id="ARBA00022777"/>
    </source>
</evidence>
<dbReference type="RefSeq" id="WP_092783962.1">
    <property type="nucleotide sequence ID" value="NZ_FOGI01000012.1"/>
</dbReference>
<keyword evidence="6 11" id="KW-0418">Kinase</keyword>
<dbReference type="PROSITE" id="PS50109">
    <property type="entry name" value="HIS_KIN"/>
    <property type="match status" value="1"/>
</dbReference>
<dbReference type="Gene3D" id="3.30.450.20">
    <property type="entry name" value="PAS domain"/>
    <property type="match status" value="1"/>
</dbReference>
<dbReference type="Pfam" id="PF00512">
    <property type="entry name" value="HisKA"/>
    <property type="match status" value="1"/>
</dbReference>
<dbReference type="STRING" id="155974.SAMN04487818_11244"/>
<keyword evidence="8" id="KW-0902">Two-component regulatory system</keyword>
<keyword evidence="7" id="KW-0067">ATP-binding</keyword>
<dbReference type="InterPro" id="IPR036097">
    <property type="entry name" value="HisK_dim/P_sf"/>
</dbReference>
<dbReference type="AlphaFoldDB" id="A0A1H9WZ45"/>
<dbReference type="EC" id="2.7.13.3" evidence="3"/>
<dbReference type="PANTHER" id="PTHR42878:SF7">
    <property type="entry name" value="SENSOR HISTIDINE KINASE GLRK"/>
    <property type="match status" value="1"/>
</dbReference>
<feature type="domain" description="Histidine kinase" evidence="10">
    <location>
        <begin position="372"/>
        <end position="584"/>
    </location>
</feature>
<dbReference type="InterPro" id="IPR013656">
    <property type="entry name" value="PAS_4"/>
</dbReference>
<dbReference type="Gene3D" id="3.30.565.10">
    <property type="entry name" value="Histidine kinase-like ATPase, C-terminal domain"/>
    <property type="match status" value="1"/>
</dbReference>
<dbReference type="SUPFAM" id="SSF55785">
    <property type="entry name" value="PYP-like sensor domain (PAS domain)"/>
    <property type="match status" value="1"/>
</dbReference>
<dbReference type="Pfam" id="PF08448">
    <property type="entry name" value="PAS_4"/>
    <property type="match status" value="1"/>
</dbReference>
<dbReference type="GO" id="GO:0005886">
    <property type="term" value="C:plasma membrane"/>
    <property type="evidence" value="ECO:0007669"/>
    <property type="project" value="UniProtKB-SubCell"/>
</dbReference>
<dbReference type="InterPro" id="IPR050351">
    <property type="entry name" value="BphY/WalK/GraS-like"/>
</dbReference>
<evidence type="ECO:0000259" key="10">
    <source>
        <dbReference type="PROSITE" id="PS50109"/>
    </source>
</evidence>
<reference evidence="12" key="1">
    <citation type="submission" date="2016-10" db="EMBL/GenBank/DDBJ databases">
        <authorList>
            <person name="Varghese N."/>
            <person name="Submissions S."/>
        </authorList>
    </citation>
    <scope>NUCLEOTIDE SEQUENCE [LARGE SCALE GENOMIC DNA]</scope>
    <source>
        <strain evidence="12">DSM 44260</strain>
    </source>
</reference>
<dbReference type="GO" id="GO:0007234">
    <property type="term" value="P:osmosensory signaling via phosphorelay pathway"/>
    <property type="evidence" value="ECO:0007669"/>
    <property type="project" value="TreeGrafter"/>
</dbReference>
<dbReference type="Proteomes" id="UP000199051">
    <property type="component" value="Unassembled WGS sequence"/>
</dbReference>
<evidence type="ECO:0000256" key="1">
    <source>
        <dbReference type="ARBA" id="ARBA00000085"/>
    </source>
</evidence>
<protein>
    <recommendedName>
        <fullName evidence="9">Sensor-like histidine kinase SenX3</fullName>
        <ecNumber evidence="3">2.7.13.3</ecNumber>
    </recommendedName>
</protein>
<keyword evidence="12" id="KW-1185">Reference proteome</keyword>
<dbReference type="SUPFAM" id="SSF47384">
    <property type="entry name" value="Homodimeric domain of signal transducing histidine kinase"/>
    <property type="match status" value="1"/>
</dbReference>
<name>A0A1H9WZ45_9PSEU</name>
<dbReference type="PANTHER" id="PTHR42878">
    <property type="entry name" value="TWO-COMPONENT HISTIDINE KINASE"/>
    <property type="match status" value="1"/>
</dbReference>
<dbReference type="EMBL" id="FOGI01000012">
    <property type="protein sequence ID" value="SES39228.1"/>
    <property type="molecule type" value="Genomic_DNA"/>
</dbReference>
<evidence type="ECO:0000313" key="12">
    <source>
        <dbReference type="Proteomes" id="UP000199051"/>
    </source>
</evidence>
<evidence type="ECO:0000256" key="4">
    <source>
        <dbReference type="ARBA" id="ARBA00022679"/>
    </source>
</evidence>
<evidence type="ECO:0000256" key="3">
    <source>
        <dbReference type="ARBA" id="ARBA00012438"/>
    </source>
</evidence>
<dbReference type="SMART" id="SM00387">
    <property type="entry name" value="HATPase_c"/>
    <property type="match status" value="1"/>
</dbReference>